<reference evidence="2" key="1">
    <citation type="submission" date="2020-11" db="EMBL/GenBank/DDBJ databases">
        <authorList>
            <consortium name="DOE Joint Genome Institute"/>
            <person name="Ahrendt S."/>
            <person name="Riley R."/>
            <person name="Andreopoulos W."/>
            <person name="LaButti K."/>
            <person name="Pangilinan J."/>
            <person name="Ruiz-duenas F.J."/>
            <person name="Barrasa J.M."/>
            <person name="Sanchez-Garcia M."/>
            <person name="Camarero S."/>
            <person name="Miyauchi S."/>
            <person name="Serrano A."/>
            <person name="Linde D."/>
            <person name="Babiker R."/>
            <person name="Drula E."/>
            <person name="Ayuso-Fernandez I."/>
            <person name="Pacheco R."/>
            <person name="Padilla G."/>
            <person name="Ferreira P."/>
            <person name="Barriuso J."/>
            <person name="Kellner H."/>
            <person name="Castanera R."/>
            <person name="Alfaro M."/>
            <person name="Ramirez L."/>
            <person name="Pisabarro A.G."/>
            <person name="Kuo A."/>
            <person name="Tritt A."/>
            <person name="Lipzen A."/>
            <person name="He G."/>
            <person name="Yan M."/>
            <person name="Ng V."/>
            <person name="Cullen D."/>
            <person name="Martin F."/>
            <person name="Rosso M.-N."/>
            <person name="Henrissat B."/>
            <person name="Hibbett D."/>
            <person name="Martinez A.T."/>
            <person name="Grigoriev I.V."/>
        </authorList>
    </citation>
    <scope>NUCLEOTIDE SEQUENCE</scope>
    <source>
        <strain evidence="2">AH 44721</strain>
    </source>
</reference>
<evidence type="ECO:0000256" key="1">
    <source>
        <dbReference type="SAM" id="MobiDB-lite"/>
    </source>
</evidence>
<organism evidence="2 3">
    <name type="scientific">Gymnopilus junonius</name>
    <name type="common">Spectacular rustgill mushroom</name>
    <name type="synonym">Gymnopilus spectabilis subsp. junonius</name>
    <dbReference type="NCBI Taxonomy" id="109634"/>
    <lineage>
        <taxon>Eukaryota</taxon>
        <taxon>Fungi</taxon>
        <taxon>Dikarya</taxon>
        <taxon>Basidiomycota</taxon>
        <taxon>Agaricomycotina</taxon>
        <taxon>Agaricomycetes</taxon>
        <taxon>Agaricomycetidae</taxon>
        <taxon>Agaricales</taxon>
        <taxon>Agaricineae</taxon>
        <taxon>Hymenogastraceae</taxon>
        <taxon>Gymnopilus</taxon>
    </lineage>
</organism>
<keyword evidence="3" id="KW-1185">Reference proteome</keyword>
<accession>A0A9P5TT06</accession>
<dbReference type="OrthoDB" id="3038119at2759"/>
<sequence length="430" mass="48008">MATPPSPQEESKYEVLSGMGFSENLSRNTSIRKRNRQSLEDNLDEAIWDFPDDGRPKTRRVNPQRLAIRLGPDLVAEMEALIVPGAKMPTFAIRKDFQERYQVDRRHIYDYFHSRGLRVAKEDKHTNLIRGRALKAQAQLQTTHTVQTSATTVLPDFSLCDVSKSVSSLSTETLLSTKPRGRAARKQTRPQDRKRRGIRCSSISSSKVKIVMPLASVEPDAGIVTSLSGTDTEWESTAPCPQFSMPCDTSDDNAESSTISDFLPSPDDFITGYFGSPVQFQQPFQESSVTGLDSFTIMDEHRLLTAEERSELYDLINNNISKAFEEAAGTYNSYISEKSRSRLDRVNPLSRASRPPKLMSTITRMTTIDSPLSLDSLDLRKWFADEFDPSQPAMSVHDYHPVCDALDDVSLTNGANIGMSCPEGLPSLPL</sequence>
<proteinExistence type="predicted"/>
<gene>
    <name evidence="2" type="ORF">CPB84DRAFT_1764402</name>
</gene>
<evidence type="ECO:0000313" key="2">
    <source>
        <dbReference type="EMBL" id="KAF8910026.1"/>
    </source>
</evidence>
<dbReference type="EMBL" id="JADNYJ010000007">
    <property type="protein sequence ID" value="KAF8910026.1"/>
    <property type="molecule type" value="Genomic_DNA"/>
</dbReference>
<comment type="caution">
    <text evidence="2">The sequence shown here is derived from an EMBL/GenBank/DDBJ whole genome shotgun (WGS) entry which is preliminary data.</text>
</comment>
<name>A0A9P5TT06_GYMJU</name>
<dbReference type="AlphaFoldDB" id="A0A9P5TT06"/>
<dbReference type="Proteomes" id="UP000724874">
    <property type="component" value="Unassembled WGS sequence"/>
</dbReference>
<protein>
    <submittedName>
        <fullName evidence="2">Uncharacterized protein</fullName>
    </submittedName>
</protein>
<feature type="compositionally biased region" description="Basic residues" evidence="1">
    <location>
        <begin position="179"/>
        <end position="198"/>
    </location>
</feature>
<feature type="region of interest" description="Disordered" evidence="1">
    <location>
        <begin position="171"/>
        <end position="198"/>
    </location>
</feature>
<evidence type="ECO:0000313" key="3">
    <source>
        <dbReference type="Proteomes" id="UP000724874"/>
    </source>
</evidence>